<keyword evidence="1" id="KW-0808">Transferase</keyword>
<dbReference type="PANTHER" id="PTHR12001:SF55">
    <property type="entry name" value="ALL TRANS-POLYPRENYL-DIPHOSPHATE SYNTHASE PDSS2"/>
    <property type="match status" value="1"/>
</dbReference>
<dbReference type="GO" id="GO:0004659">
    <property type="term" value="F:prenyltransferase activity"/>
    <property type="evidence" value="ECO:0007669"/>
    <property type="project" value="InterPro"/>
</dbReference>
<accession>T2MAC5</accession>
<organism evidence="2">
    <name type="scientific">Hydra vulgaris</name>
    <name type="common">Hydra</name>
    <name type="synonym">Hydra attenuata</name>
    <dbReference type="NCBI Taxonomy" id="6087"/>
    <lineage>
        <taxon>Eukaryota</taxon>
        <taxon>Metazoa</taxon>
        <taxon>Cnidaria</taxon>
        <taxon>Hydrozoa</taxon>
        <taxon>Hydroidolina</taxon>
        <taxon>Anthoathecata</taxon>
        <taxon>Aplanulata</taxon>
        <taxon>Hydridae</taxon>
        <taxon>Hydra</taxon>
    </lineage>
</organism>
<dbReference type="OrthoDB" id="9983019at2759"/>
<name>T2MAC5_HYDVU</name>
<dbReference type="AlphaFoldDB" id="T2MAC5"/>
<reference evidence="2" key="1">
    <citation type="journal article" date="2013" name="Genome Biol. Evol.">
        <title>Punctuated emergences of genetic and phenotypic innovations in eumetazoan, bilaterian, euteleostome, and hominidae ancestors.</title>
        <authorList>
            <person name="Wenger Y."/>
            <person name="Galliot B."/>
        </authorList>
    </citation>
    <scope>NUCLEOTIDE SEQUENCE</scope>
    <source>
        <tissue evidence="2">Whole animals</tissue>
    </source>
</reference>
<dbReference type="GO" id="GO:0008299">
    <property type="term" value="P:isoprenoid biosynthetic process"/>
    <property type="evidence" value="ECO:0007669"/>
    <property type="project" value="InterPro"/>
</dbReference>
<dbReference type="SUPFAM" id="SSF48576">
    <property type="entry name" value="Terpenoid synthases"/>
    <property type="match status" value="1"/>
</dbReference>
<dbReference type="KEGG" id="hmg:100197374"/>
<protein>
    <submittedName>
        <fullName evidence="2">Decaprenyl-diphosphate synthase subunit 2</fullName>
    </submittedName>
</protein>
<dbReference type="InterPro" id="IPR000092">
    <property type="entry name" value="Polyprenyl_synt"/>
</dbReference>
<dbReference type="EMBL" id="HAAD01002774">
    <property type="protein sequence ID" value="CDG69006.1"/>
    <property type="molecule type" value="mRNA"/>
</dbReference>
<comment type="similarity">
    <text evidence="1">Belongs to the FPP/GGPP synthase family.</text>
</comment>
<dbReference type="GO" id="GO:0006744">
    <property type="term" value="P:ubiquinone biosynthetic process"/>
    <property type="evidence" value="ECO:0007669"/>
    <property type="project" value="TreeGrafter"/>
</dbReference>
<dbReference type="PANTHER" id="PTHR12001">
    <property type="entry name" value="GERANYLGERANYL PYROPHOSPHATE SYNTHASE"/>
    <property type="match status" value="1"/>
</dbReference>
<dbReference type="Pfam" id="PF00348">
    <property type="entry name" value="polyprenyl_synt"/>
    <property type="match status" value="1"/>
</dbReference>
<dbReference type="GO" id="GO:1990234">
    <property type="term" value="C:transferase complex"/>
    <property type="evidence" value="ECO:0007669"/>
    <property type="project" value="TreeGrafter"/>
</dbReference>
<gene>
    <name evidence="2" type="primary">PDSS2</name>
</gene>
<dbReference type="GO" id="GO:0005739">
    <property type="term" value="C:mitochondrion"/>
    <property type="evidence" value="ECO:0007669"/>
    <property type="project" value="TreeGrafter"/>
</dbReference>
<evidence type="ECO:0000256" key="1">
    <source>
        <dbReference type="RuleBase" id="RU004466"/>
    </source>
</evidence>
<dbReference type="Gene3D" id="1.10.600.10">
    <property type="entry name" value="Farnesyl Diphosphate Synthase"/>
    <property type="match status" value="1"/>
</dbReference>
<dbReference type="OMA" id="YPTSYFS"/>
<sequence>MIYIFRVTRTFNHTTLHNLKHNYSWLTSSYGLKRALTNAERLVGYPPAFNSLKYLVDEEPADILSIAKKLVGSGHPLLSFARDMLSPSRDINLRLGGLWVLLISRAAGESSAIIKEEFVNGIHLKQRILAETCEMINIAFLVHGCIINLDKLQYLETLSKKSLEFGNKLSVLGGDFLLAKASVELAKLSNTYVVELISQAIGDSAEGNVLDDFCAEQICKWSVKEWEVHTFQTRGSLLANSCKSALVLVGHQEQHMDAAFEFGRYLSVAVQCAEDVRAFQNSKSILKPTNIIIILALLQNEKTKIYYNSYIKNMNIASSNEFKENIASLCEGIADKAKSLSGNYAKQCIDIIQAFQHKDSIRAIEDILSTYIIIED</sequence>
<dbReference type="InterPro" id="IPR008949">
    <property type="entry name" value="Isoprenoid_synthase_dom_sf"/>
</dbReference>
<evidence type="ECO:0000313" key="2">
    <source>
        <dbReference type="EMBL" id="CDG69006.1"/>
    </source>
</evidence>
<proteinExistence type="evidence at transcript level"/>